<organism evidence="7">
    <name type="scientific">hydrothermal vent metagenome</name>
    <dbReference type="NCBI Taxonomy" id="652676"/>
    <lineage>
        <taxon>unclassified sequences</taxon>
        <taxon>metagenomes</taxon>
        <taxon>ecological metagenomes</taxon>
    </lineage>
</organism>
<protein>
    <submittedName>
        <fullName evidence="7">Prolipoprotein diacylglyceryl transferase</fullName>
    </submittedName>
</protein>
<evidence type="ECO:0000313" key="7">
    <source>
        <dbReference type="EMBL" id="VAW84067.1"/>
    </source>
</evidence>
<dbReference type="GO" id="GO:0005886">
    <property type="term" value="C:plasma membrane"/>
    <property type="evidence" value="ECO:0007669"/>
    <property type="project" value="InterPro"/>
</dbReference>
<keyword evidence="4 6" id="KW-1133">Transmembrane helix</keyword>
<dbReference type="HAMAP" id="MF_01147">
    <property type="entry name" value="Lgt"/>
    <property type="match status" value="1"/>
</dbReference>
<feature type="transmembrane region" description="Helical" evidence="6">
    <location>
        <begin position="20"/>
        <end position="43"/>
    </location>
</feature>
<keyword evidence="5 6" id="KW-0472">Membrane</keyword>
<evidence type="ECO:0000256" key="6">
    <source>
        <dbReference type="SAM" id="Phobius"/>
    </source>
</evidence>
<dbReference type="GO" id="GO:0042158">
    <property type="term" value="P:lipoprotein biosynthetic process"/>
    <property type="evidence" value="ECO:0007669"/>
    <property type="project" value="InterPro"/>
</dbReference>
<keyword evidence="3 6" id="KW-0812">Transmembrane</keyword>
<reference evidence="7" key="1">
    <citation type="submission" date="2018-06" db="EMBL/GenBank/DDBJ databases">
        <authorList>
            <person name="Zhirakovskaya E."/>
        </authorList>
    </citation>
    <scope>NUCLEOTIDE SEQUENCE</scope>
</reference>
<sequence>MDFMTWNMDPVLISLGGLKIHWYGLMFMGGFLIGYQIMVMIYKKEQQDPEKLDRLLWHLLLGTIIGARLGHVLFYDPGYYFSNPLEILAIWKGGLASHGGAIGVLLALYLYQRKSSETYLWLLDRIAIPAALAACFIRIGNLFNSEIIGQPTTVPWAIIFERIDSLPRHPTQLYESLSYAITFIVLVMLYKKLRSNGGVIIGAFLVCVFSSRFVIEFYKTKQATYATDLWLNTGQMLSIPFVIAGLVLIFMSCRKA</sequence>
<evidence type="ECO:0000256" key="1">
    <source>
        <dbReference type="ARBA" id="ARBA00022475"/>
    </source>
</evidence>
<keyword evidence="2 7" id="KW-0808">Transferase</keyword>
<feature type="transmembrane region" description="Helical" evidence="6">
    <location>
        <begin position="87"/>
        <end position="111"/>
    </location>
</feature>
<feature type="transmembrane region" description="Helical" evidence="6">
    <location>
        <begin position="55"/>
        <end position="75"/>
    </location>
</feature>
<feature type="transmembrane region" description="Helical" evidence="6">
    <location>
        <begin position="235"/>
        <end position="253"/>
    </location>
</feature>
<keyword evidence="1" id="KW-1003">Cell membrane</keyword>
<keyword evidence="7" id="KW-0449">Lipoprotein</keyword>
<evidence type="ECO:0000256" key="3">
    <source>
        <dbReference type="ARBA" id="ARBA00022692"/>
    </source>
</evidence>
<evidence type="ECO:0000256" key="5">
    <source>
        <dbReference type="ARBA" id="ARBA00023136"/>
    </source>
</evidence>
<feature type="transmembrane region" description="Helical" evidence="6">
    <location>
        <begin position="118"/>
        <end position="139"/>
    </location>
</feature>
<feature type="transmembrane region" description="Helical" evidence="6">
    <location>
        <begin position="173"/>
        <end position="190"/>
    </location>
</feature>
<gene>
    <name evidence="7" type="ORF">MNBD_GAMMA16-1478</name>
</gene>
<dbReference type="PANTHER" id="PTHR30589:SF0">
    <property type="entry name" value="PHOSPHATIDYLGLYCEROL--PROLIPOPROTEIN DIACYLGLYCERYL TRANSFERASE"/>
    <property type="match status" value="1"/>
</dbReference>
<name>A0A3B0Z9C4_9ZZZZ</name>
<feature type="transmembrane region" description="Helical" evidence="6">
    <location>
        <begin position="197"/>
        <end position="215"/>
    </location>
</feature>
<dbReference type="Pfam" id="PF01790">
    <property type="entry name" value="LGT"/>
    <property type="match status" value="1"/>
</dbReference>
<dbReference type="GO" id="GO:0008961">
    <property type="term" value="F:phosphatidylglycerol-prolipoprotein diacylglyceryl transferase activity"/>
    <property type="evidence" value="ECO:0007669"/>
    <property type="project" value="InterPro"/>
</dbReference>
<dbReference type="InterPro" id="IPR001640">
    <property type="entry name" value="Lgt"/>
</dbReference>
<accession>A0A3B0Z9C4</accession>
<proteinExistence type="inferred from homology"/>
<evidence type="ECO:0000256" key="2">
    <source>
        <dbReference type="ARBA" id="ARBA00022679"/>
    </source>
</evidence>
<dbReference type="AlphaFoldDB" id="A0A3B0Z9C4"/>
<dbReference type="NCBIfam" id="TIGR00544">
    <property type="entry name" value="lgt"/>
    <property type="match status" value="1"/>
</dbReference>
<dbReference type="PANTHER" id="PTHR30589">
    <property type="entry name" value="PROLIPOPROTEIN DIACYLGLYCERYL TRANSFERASE"/>
    <property type="match status" value="1"/>
</dbReference>
<evidence type="ECO:0000256" key="4">
    <source>
        <dbReference type="ARBA" id="ARBA00022989"/>
    </source>
</evidence>
<dbReference type="EMBL" id="UOFO01000033">
    <property type="protein sequence ID" value="VAW84067.1"/>
    <property type="molecule type" value="Genomic_DNA"/>
</dbReference>